<dbReference type="EMBL" id="QNUK01000001">
    <property type="protein sequence ID" value="KAF5910081.1"/>
    <property type="molecule type" value="Genomic_DNA"/>
</dbReference>
<evidence type="ECO:0000256" key="1">
    <source>
        <dbReference type="SAM" id="MobiDB-lite"/>
    </source>
</evidence>
<evidence type="ECO:0000313" key="2">
    <source>
        <dbReference type="EMBL" id="KAF5910081.1"/>
    </source>
</evidence>
<comment type="caution">
    <text evidence="2">The sequence shown here is derived from an EMBL/GenBank/DDBJ whole genome shotgun (WGS) entry which is preliminary data.</text>
</comment>
<evidence type="ECO:0000313" key="3">
    <source>
        <dbReference type="Proteomes" id="UP000727407"/>
    </source>
</evidence>
<organism evidence="2 3">
    <name type="scientific">Clarias magur</name>
    <name type="common">Asian catfish</name>
    <name type="synonym">Macropteronotus magur</name>
    <dbReference type="NCBI Taxonomy" id="1594786"/>
    <lineage>
        <taxon>Eukaryota</taxon>
        <taxon>Metazoa</taxon>
        <taxon>Chordata</taxon>
        <taxon>Craniata</taxon>
        <taxon>Vertebrata</taxon>
        <taxon>Euteleostomi</taxon>
        <taxon>Actinopterygii</taxon>
        <taxon>Neopterygii</taxon>
        <taxon>Teleostei</taxon>
        <taxon>Ostariophysi</taxon>
        <taxon>Siluriformes</taxon>
        <taxon>Clariidae</taxon>
        <taxon>Clarias</taxon>
    </lineage>
</organism>
<accession>A0A8J4XHN0</accession>
<keyword evidence="3" id="KW-1185">Reference proteome</keyword>
<dbReference type="Proteomes" id="UP000727407">
    <property type="component" value="Unassembled WGS sequence"/>
</dbReference>
<feature type="region of interest" description="Disordered" evidence="1">
    <location>
        <begin position="1"/>
        <end position="30"/>
    </location>
</feature>
<dbReference type="AlphaFoldDB" id="A0A8J4XHN0"/>
<proteinExistence type="predicted"/>
<gene>
    <name evidence="2" type="ORF">DAT39_000217</name>
</gene>
<reference evidence="2" key="1">
    <citation type="submission" date="2020-07" db="EMBL/GenBank/DDBJ databases">
        <title>Clarias magur genome sequencing, assembly and annotation.</title>
        <authorList>
            <person name="Kushwaha B."/>
            <person name="Kumar R."/>
            <person name="Das P."/>
            <person name="Joshi C.G."/>
            <person name="Kumar D."/>
            <person name="Nagpure N.S."/>
            <person name="Pandey M."/>
            <person name="Agarwal S."/>
            <person name="Srivastava S."/>
            <person name="Singh M."/>
            <person name="Sahoo L."/>
            <person name="Jayasankar P."/>
            <person name="Meher P.K."/>
            <person name="Koringa P.G."/>
            <person name="Iquebal M.A."/>
            <person name="Das S.P."/>
            <person name="Bit A."/>
            <person name="Patnaik S."/>
            <person name="Patel N."/>
            <person name="Shah T.M."/>
            <person name="Hinsu A."/>
            <person name="Jena J.K."/>
        </authorList>
    </citation>
    <scope>NUCLEOTIDE SEQUENCE</scope>
    <source>
        <strain evidence="2">CIFAMagur01</strain>
        <tissue evidence="2">Testis</tissue>
    </source>
</reference>
<sequence>MSVLSGGEEKKKGQENESLESNDHNFSLTDRTDVGWDSLCNRFDGSVQASMRSLLLAQSAESRATIASAREEYLLISAAPDTSLVLEAMNR</sequence>
<name>A0A8J4XHN0_CLAMG</name>
<protein>
    <submittedName>
        <fullName evidence="2">Uncharacterized protein</fullName>
    </submittedName>
</protein>